<keyword evidence="5" id="KW-0539">Nucleus</keyword>
<feature type="compositionally biased region" description="Basic and acidic residues" evidence="6">
    <location>
        <begin position="75"/>
        <end position="91"/>
    </location>
</feature>
<evidence type="ECO:0000313" key="10">
    <source>
        <dbReference type="Proteomes" id="UP001318860"/>
    </source>
</evidence>
<evidence type="ECO:0000256" key="4">
    <source>
        <dbReference type="ARBA" id="ARBA00023136"/>
    </source>
</evidence>
<keyword evidence="4" id="KW-0472">Membrane</keyword>
<dbReference type="Pfam" id="PF08170">
    <property type="entry name" value="POPLD"/>
    <property type="match status" value="1"/>
</dbReference>
<accession>A0ABR0UJE2</accession>
<dbReference type="Pfam" id="PF06978">
    <property type="entry name" value="POP1_N"/>
    <property type="match status" value="1"/>
</dbReference>
<protein>
    <submittedName>
        <fullName evidence="9">Uncharacterized protein</fullName>
    </submittedName>
</protein>
<dbReference type="InterPro" id="IPR039182">
    <property type="entry name" value="Pop1"/>
</dbReference>
<dbReference type="PROSITE" id="PS00236">
    <property type="entry name" value="NEUROTR_ION_CHANNEL"/>
    <property type="match status" value="1"/>
</dbReference>
<organism evidence="9 10">
    <name type="scientific">Rehmannia glutinosa</name>
    <name type="common">Chinese foxglove</name>
    <dbReference type="NCBI Taxonomy" id="99300"/>
    <lineage>
        <taxon>Eukaryota</taxon>
        <taxon>Viridiplantae</taxon>
        <taxon>Streptophyta</taxon>
        <taxon>Embryophyta</taxon>
        <taxon>Tracheophyta</taxon>
        <taxon>Spermatophyta</taxon>
        <taxon>Magnoliopsida</taxon>
        <taxon>eudicotyledons</taxon>
        <taxon>Gunneridae</taxon>
        <taxon>Pentapetalae</taxon>
        <taxon>asterids</taxon>
        <taxon>lamiids</taxon>
        <taxon>Lamiales</taxon>
        <taxon>Orobanchaceae</taxon>
        <taxon>Rehmannieae</taxon>
        <taxon>Rehmannia</taxon>
    </lineage>
</organism>
<dbReference type="PANTHER" id="PTHR22731:SF3">
    <property type="entry name" value="RIBONUCLEASES P_MRP PROTEIN SUBUNIT POP1"/>
    <property type="match status" value="1"/>
</dbReference>
<dbReference type="InterPro" id="IPR012590">
    <property type="entry name" value="POPLD_dom"/>
</dbReference>
<feature type="domain" description="POPLD" evidence="8">
    <location>
        <begin position="496"/>
        <end position="571"/>
    </location>
</feature>
<keyword evidence="3" id="KW-0819">tRNA processing</keyword>
<evidence type="ECO:0000256" key="3">
    <source>
        <dbReference type="ARBA" id="ARBA00022694"/>
    </source>
</evidence>
<dbReference type="Proteomes" id="UP001318860">
    <property type="component" value="Unassembled WGS sequence"/>
</dbReference>
<sequence>MVNNGSKTGVSAAPPHELNVWKFVESRASELEGLHTIIAERLDNNFRSQRNKRRRTTGHDNRVANKKLRKRRRVGVGEKAETDLAREDEKKVPRRVQRNIELKKNPPSGFGTSGDGTKRLRTHVWHAKRFTTKKLWGFYVPLGLHGRGRGSRALLKKLKHGVLAHDASYYGPVQLEGPEASISDTLMSVLSSVLVPSPSACCEETSHDILAGATFGTAMLHHAGKPCFSPIAPATYMWRPLQQISTNEERLSTDVSEGERNIDDSIIIRQLWIWIHAAACEEAYDSLSYVCERQVDTTRSAHCVSRGGQLAKLELVGSKVFELLQKTLVPTSCNFDKSWHLKKCSGDEHDDPVESEKTSIFENGHQISSTAVVSMVVKDPRALTKKGNVIVPEEKPHGLLSNEEFQIKEQTSSSLPKNEAECVLQYGDLWDASKGVLPPVEESVLCMEKHHRRKEFIRVGHKRSGPQNALVDGKYSRVCPILLLKNETNEDSVTRCSIILPLSWVKAFWITFMSNGAHAIGLREKHWVACEIGVPYFPLDFPDCNAYSNFMAMEAVEINQKERLRPPSKRPLEVPIPPPWDCVHLTLEKRSSKAGNSHSQVEEIGAQNGKNDDMEKKSAFEGIIARTSCILSDYLNNTSGSHFLLFPRKSDQKDNLYKFMRDEEFLKQDTVISEVKRGKTLYYLRVLLRACKEGVFEQGAVVCAPLPADIMLLRASSESDDQRLQIPQSSLKSYFTQLPSGKWELQIPEDKAVHESYSKKATAGALCEASLLSMLREEQWKTLPVRQRKEEIYVLVRNMRSTAYRLALATIVLEQQEEDLLLKKPSMFDVLDLLVMPNHYDNIINHSPRTVVVFVLHLYIEVLTINALISEVPNHSLIFDGHVQCAIEIASLCVQNMKDYMANLMDLM</sequence>
<evidence type="ECO:0000256" key="5">
    <source>
        <dbReference type="ARBA" id="ARBA00023242"/>
    </source>
</evidence>
<feature type="compositionally biased region" description="Basic residues" evidence="6">
    <location>
        <begin position="64"/>
        <end position="74"/>
    </location>
</feature>
<gene>
    <name evidence="9" type="ORF">DH2020_043519</name>
</gene>
<evidence type="ECO:0000256" key="2">
    <source>
        <dbReference type="ARBA" id="ARBA00004370"/>
    </source>
</evidence>
<evidence type="ECO:0000259" key="8">
    <source>
        <dbReference type="Pfam" id="PF08170"/>
    </source>
</evidence>
<feature type="domain" description="Pop1 N-terminal" evidence="7">
    <location>
        <begin position="120"/>
        <end position="177"/>
    </location>
</feature>
<proteinExistence type="predicted"/>
<evidence type="ECO:0000256" key="1">
    <source>
        <dbReference type="ARBA" id="ARBA00004123"/>
    </source>
</evidence>
<feature type="region of interest" description="Disordered" evidence="6">
    <location>
        <begin position="48"/>
        <end position="93"/>
    </location>
</feature>
<name>A0ABR0UJE2_REHGL</name>
<dbReference type="PANTHER" id="PTHR22731">
    <property type="entry name" value="RIBONUCLEASES P/MRP PROTEIN SUBUNIT POP1"/>
    <property type="match status" value="1"/>
</dbReference>
<evidence type="ECO:0000256" key="6">
    <source>
        <dbReference type="SAM" id="MobiDB-lite"/>
    </source>
</evidence>
<evidence type="ECO:0000259" key="7">
    <source>
        <dbReference type="Pfam" id="PF06978"/>
    </source>
</evidence>
<comment type="caution">
    <text evidence="9">The sequence shown here is derived from an EMBL/GenBank/DDBJ whole genome shotgun (WGS) entry which is preliminary data.</text>
</comment>
<evidence type="ECO:0000313" key="9">
    <source>
        <dbReference type="EMBL" id="KAK6122739.1"/>
    </source>
</evidence>
<dbReference type="InterPro" id="IPR018000">
    <property type="entry name" value="Neurotransmitter_ion_chnl_CS"/>
</dbReference>
<dbReference type="InterPro" id="IPR009723">
    <property type="entry name" value="Pop1_N"/>
</dbReference>
<reference evidence="9 10" key="1">
    <citation type="journal article" date="2021" name="Comput. Struct. Biotechnol. J.">
        <title>De novo genome assembly of the potent medicinal plant Rehmannia glutinosa using nanopore technology.</title>
        <authorList>
            <person name="Ma L."/>
            <person name="Dong C."/>
            <person name="Song C."/>
            <person name="Wang X."/>
            <person name="Zheng X."/>
            <person name="Niu Y."/>
            <person name="Chen S."/>
            <person name="Feng W."/>
        </authorList>
    </citation>
    <scope>NUCLEOTIDE SEQUENCE [LARGE SCALE GENOMIC DNA]</scope>
    <source>
        <strain evidence="9">DH-2019</strain>
    </source>
</reference>
<keyword evidence="10" id="KW-1185">Reference proteome</keyword>
<dbReference type="EMBL" id="JABTTQ020002643">
    <property type="protein sequence ID" value="KAK6122739.1"/>
    <property type="molecule type" value="Genomic_DNA"/>
</dbReference>
<comment type="subcellular location">
    <subcellularLocation>
        <location evidence="2">Membrane</location>
    </subcellularLocation>
    <subcellularLocation>
        <location evidence="1">Nucleus</location>
    </subcellularLocation>
</comment>